<dbReference type="OrthoDB" id="3261436at2759"/>
<reference evidence="3 4" key="1">
    <citation type="submission" date="2016-03" db="EMBL/GenBank/DDBJ databases">
        <title>Comparative genomics of the ectomycorrhizal sister species Rhizopogon vinicolor and Rhizopogon vesiculosus (Basidiomycota: Boletales) reveals a divergence of the mating type B locus.</title>
        <authorList>
            <person name="Mujic A.B."/>
            <person name="Kuo A."/>
            <person name="Tritt A."/>
            <person name="Lipzen A."/>
            <person name="Chen C."/>
            <person name="Johnson J."/>
            <person name="Sharma A."/>
            <person name="Barry K."/>
            <person name="Grigoriev I.V."/>
            <person name="Spatafora J.W."/>
        </authorList>
    </citation>
    <scope>NUCLEOTIDE SEQUENCE [LARGE SCALE GENOMIC DNA]</scope>
    <source>
        <strain evidence="3 4">AM-OR11-056</strain>
    </source>
</reference>
<dbReference type="Pfam" id="PF18758">
    <property type="entry name" value="KDZ"/>
    <property type="match status" value="1"/>
</dbReference>
<evidence type="ECO:0000313" key="4">
    <source>
        <dbReference type="Proteomes" id="UP000183567"/>
    </source>
</evidence>
<keyword evidence="4" id="KW-1185">Reference proteome</keyword>
<dbReference type="AlphaFoldDB" id="A0A1J8PKE1"/>
<sequence>MTWSGKQPKLVCRSRSQLQEGAPVPKHHVALYSITSDGKASVRRERLSGGLLPTQRDLLGTAPASGASQSATSQPDASGVYDADDFMGYVPSNSCEDAVDLEPGKRKRTAGDHPLALWEPECSTFLDEMLCLEGRGDFVRDLTCEHCKTNAPEIRCRDCFGLELLCLACTVHKHARIPLHRVEQWNGSFFEHTTLKTLGLRIQLGHRFGEACCNPHRAFNDDFVIMDNTGIHKVALDFCGCGTMQTHIKQLLHARLFPATVTDPKMAATFRVLEQFHVLSFELKASAFEFYQGLARLSDNVGIDPPKAHLLFSFLRMVHEWRILKLLKRSARGHYSDGVQSTGEGDCAVICPACPQPGKNLPNDWRDAPPDSRWLYGLFFAIDANFRLKRKHVSSSASDPGISKGWAYFVEESAYKEYLEGHKHTSQERSTCVSHNAVNMADTKKSNGLAVTGVGAVVCAHHDMRLPNAVGDLQKGEKYINMDYVFFSAMRKHDLLVLKVSYDIACQWSKHLWSRMEMLPSSFRIDRENKCTTFLVPKFHLPAHTLQCQIDYSFNLTRHVGRTDGEAPERGWANINPIASSTKEMGPGSRRDTLDDHFGDSNWKRCTHLGRLIACRLTEAVAQHADHLREVTELESCLEVDSLEAWRKEVEAWESNSSNPNPFSVRVAPETQATVRLELARIEAVELESGANTSLHPDVSPSILISSGIDLEEQQCVCMSGLFFISLGAHATDNQLAKVQQHTNTLRRKIELWQDIQLLYMPFISCLRAEETSLRLSTEPIPVEAMALWLPSTAISRTPSPPHLLRYEWKLRYAQANDALKDMRNLLRLHSHLYTFKDNNIVGQAANTRARMTINKTEDRVNMAASRYEAAWAALASLAPLLNEGGTWKTVLKPLDRKKDVKALKDLWEKETQGTRHLSWIWKTPGVSEDASAGLHDALRIEWCKARACEMRWREEIELLREEQCRVVAFMHWHAEWWLSHRSRRDPVEDDMREGLVAYAERQASLRRRMADHFQALWSSPVTTTKSSIEDNSE</sequence>
<name>A0A1J8PKE1_9AGAM</name>
<evidence type="ECO:0000259" key="2">
    <source>
        <dbReference type="Pfam" id="PF18803"/>
    </source>
</evidence>
<feature type="domain" description="CxC2-like cysteine cluster KDZ transposase-associated" evidence="2">
    <location>
        <begin position="195"/>
        <end position="302"/>
    </location>
</feature>
<dbReference type="PANTHER" id="PTHR33096:SF1">
    <property type="entry name" value="CXC1-LIKE CYSTEINE CLUSTER ASSOCIATED WITH KDZ TRANSPOSASES DOMAIN-CONTAINING PROTEIN"/>
    <property type="match status" value="1"/>
</dbReference>
<protein>
    <recommendedName>
        <fullName evidence="2">CxC2-like cysteine cluster KDZ transposase-associated domain-containing protein</fullName>
    </recommendedName>
</protein>
<dbReference type="InterPro" id="IPR040521">
    <property type="entry name" value="KDZ"/>
</dbReference>
<dbReference type="Pfam" id="PF18803">
    <property type="entry name" value="CxC2"/>
    <property type="match status" value="1"/>
</dbReference>
<dbReference type="EMBL" id="LVVM01006042">
    <property type="protein sequence ID" value="OJA09031.1"/>
    <property type="molecule type" value="Genomic_DNA"/>
</dbReference>
<organism evidence="3 4">
    <name type="scientific">Rhizopogon vesiculosus</name>
    <dbReference type="NCBI Taxonomy" id="180088"/>
    <lineage>
        <taxon>Eukaryota</taxon>
        <taxon>Fungi</taxon>
        <taxon>Dikarya</taxon>
        <taxon>Basidiomycota</taxon>
        <taxon>Agaricomycotina</taxon>
        <taxon>Agaricomycetes</taxon>
        <taxon>Agaricomycetidae</taxon>
        <taxon>Boletales</taxon>
        <taxon>Suillineae</taxon>
        <taxon>Rhizopogonaceae</taxon>
        <taxon>Rhizopogon</taxon>
    </lineage>
</organism>
<evidence type="ECO:0000256" key="1">
    <source>
        <dbReference type="SAM" id="MobiDB-lite"/>
    </source>
</evidence>
<dbReference type="CDD" id="cd19757">
    <property type="entry name" value="Bbox1"/>
    <property type="match status" value="1"/>
</dbReference>
<dbReference type="PANTHER" id="PTHR33096">
    <property type="entry name" value="CXC2 DOMAIN-CONTAINING PROTEIN"/>
    <property type="match status" value="1"/>
</dbReference>
<gene>
    <name evidence="3" type="ORF">AZE42_11088</name>
</gene>
<feature type="region of interest" description="Disordered" evidence="1">
    <location>
        <begin position="52"/>
        <end position="77"/>
    </location>
</feature>
<proteinExistence type="predicted"/>
<feature type="compositionally biased region" description="Polar residues" evidence="1">
    <location>
        <begin position="66"/>
        <end position="76"/>
    </location>
</feature>
<accession>A0A1J8PKE1</accession>
<dbReference type="InterPro" id="IPR041457">
    <property type="entry name" value="CxC2_KDZ-assoc"/>
</dbReference>
<dbReference type="STRING" id="180088.A0A1J8PKE1"/>
<evidence type="ECO:0000313" key="3">
    <source>
        <dbReference type="EMBL" id="OJA09031.1"/>
    </source>
</evidence>
<dbReference type="Proteomes" id="UP000183567">
    <property type="component" value="Unassembled WGS sequence"/>
</dbReference>
<comment type="caution">
    <text evidence="3">The sequence shown here is derived from an EMBL/GenBank/DDBJ whole genome shotgun (WGS) entry which is preliminary data.</text>
</comment>